<dbReference type="Pfam" id="PF09954">
    <property type="entry name" value="DUF2188"/>
    <property type="match status" value="3"/>
</dbReference>
<proteinExistence type="predicted"/>
<reference evidence="1" key="1">
    <citation type="submission" date="2022-07" db="EMBL/GenBank/DDBJ databases">
        <title>Complete genome of Mycoplasma equigenitalium type strain T37.</title>
        <authorList>
            <person name="Spergser J."/>
        </authorList>
    </citation>
    <scope>NUCLEOTIDE SEQUENCE</scope>
    <source>
        <strain evidence="1">T37</strain>
    </source>
</reference>
<dbReference type="EMBL" id="CP101808">
    <property type="protein sequence ID" value="UUD37120.1"/>
    <property type="molecule type" value="Genomic_DNA"/>
</dbReference>
<gene>
    <name evidence="1" type="ORF">NPA09_00905</name>
</gene>
<organism evidence="1 2">
    <name type="scientific">Mycoplasmopsis equigenitalium</name>
    <dbReference type="NCBI Taxonomy" id="114883"/>
    <lineage>
        <taxon>Bacteria</taxon>
        <taxon>Bacillati</taxon>
        <taxon>Mycoplasmatota</taxon>
        <taxon>Mycoplasmoidales</taxon>
        <taxon>Metamycoplasmataceae</taxon>
        <taxon>Mycoplasmopsis</taxon>
    </lineage>
</organism>
<evidence type="ECO:0000313" key="2">
    <source>
        <dbReference type="Proteomes" id="UP001059576"/>
    </source>
</evidence>
<protein>
    <submittedName>
        <fullName evidence="1">DUF2188 domain-containing protein</fullName>
    </submittedName>
</protein>
<dbReference type="RefSeq" id="WP_165036231.1">
    <property type="nucleotide sequence ID" value="NZ_CP101808.1"/>
</dbReference>
<accession>A0ABY5J579</accession>
<keyword evidence="2" id="KW-1185">Reference proteome</keyword>
<dbReference type="InterPro" id="IPR018691">
    <property type="entry name" value="DUF2188"/>
</dbReference>
<sequence>MNILIDNETLEQEQKQEFETTQETDVLVYNHDDSDATQDVQKIIKKPNTYHITFNKDDRWQVKKVGALKILKTFKTQKEAISFADKLAKNQKAGVVIHRTSGQIRSGFSHKENKTPNIYHVTLKDDKWQVKKAKGQRAIKLFDTQNEAIEYAKILSKNQEAGMLIHKKTGGIRDGVSNKKNKLIKRYHVLPSDRGWIVKKAKAKKALIIFKTQKEAYDYANNLAKTQGIGVVLHKTNGAIRAGVSHKQEK</sequence>
<dbReference type="Proteomes" id="UP001059576">
    <property type="component" value="Chromosome"/>
</dbReference>
<evidence type="ECO:0000313" key="1">
    <source>
        <dbReference type="EMBL" id="UUD37120.1"/>
    </source>
</evidence>
<name>A0ABY5J579_9BACT</name>